<dbReference type="PANTHER" id="PTHR43544">
    <property type="entry name" value="SHORT-CHAIN DEHYDROGENASE/REDUCTASE"/>
    <property type="match status" value="1"/>
</dbReference>
<dbReference type="OMA" id="WGKEPQA"/>
<dbReference type="InterPro" id="IPR036291">
    <property type="entry name" value="NAD(P)-bd_dom_sf"/>
</dbReference>
<dbReference type="KEGG" id="ela:UCREL1_10511"/>
<dbReference type="eggNOG" id="KOG1208">
    <property type="taxonomic scope" value="Eukaryota"/>
</dbReference>
<sequence length="260" mass="28017">MTKVVLITGANRGLGYAVLQVAGSREPSTTFILCSRDLESGEKAKSQLEQEGISAAIDVLRLDVTNDDQIMEAIQHVTVKYGKLDVLINNAGMISIIPDYSLTSLRRCCSEMCSVNLVSVAVVSTGFAKLLQKAAKPRVINVTSGLGSIQNTLTQQMTRYAPYGISKVGVNGVTAHLQAMEIDRMIKAGVDPKTKPVGFINYYSVAPGLLKTALTKFKEGGLNPKVGAEVIVELIADDEAKYDGGSHLEFKDGEMKHVPW</sequence>
<dbReference type="GO" id="GO:0019748">
    <property type="term" value="P:secondary metabolic process"/>
    <property type="evidence" value="ECO:0007669"/>
    <property type="project" value="TreeGrafter"/>
</dbReference>
<organism evidence="3 4">
    <name type="scientific">Eutypa lata (strain UCR-EL1)</name>
    <name type="common">Grapevine dieback disease fungus</name>
    <name type="synonym">Eutypa armeniacae</name>
    <dbReference type="NCBI Taxonomy" id="1287681"/>
    <lineage>
        <taxon>Eukaryota</taxon>
        <taxon>Fungi</taxon>
        <taxon>Dikarya</taxon>
        <taxon>Ascomycota</taxon>
        <taxon>Pezizomycotina</taxon>
        <taxon>Sordariomycetes</taxon>
        <taxon>Xylariomycetidae</taxon>
        <taxon>Xylariales</taxon>
        <taxon>Diatrypaceae</taxon>
        <taxon>Eutypa</taxon>
    </lineage>
</organism>
<dbReference type="GO" id="GO:0016491">
    <property type="term" value="F:oxidoreductase activity"/>
    <property type="evidence" value="ECO:0007669"/>
    <property type="project" value="TreeGrafter"/>
</dbReference>
<dbReference type="PRINTS" id="PR00080">
    <property type="entry name" value="SDRFAMILY"/>
</dbReference>
<dbReference type="GO" id="GO:0005737">
    <property type="term" value="C:cytoplasm"/>
    <property type="evidence" value="ECO:0007669"/>
    <property type="project" value="TreeGrafter"/>
</dbReference>
<accession>M7T7D2</accession>
<proteinExistence type="inferred from homology"/>
<evidence type="ECO:0000313" key="4">
    <source>
        <dbReference type="Proteomes" id="UP000012174"/>
    </source>
</evidence>
<comment type="similarity">
    <text evidence="1 2">Belongs to the short-chain dehydrogenases/reductases (SDR) family.</text>
</comment>
<dbReference type="EMBL" id="KB707419">
    <property type="protein sequence ID" value="EMR62555.1"/>
    <property type="molecule type" value="Genomic_DNA"/>
</dbReference>
<dbReference type="SUPFAM" id="SSF51735">
    <property type="entry name" value="NAD(P)-binding Rossmann-fold domains"/>
    <property type="match status" value="1"/>
</dbReference>
<keyword evidence="4" id="KW-1185">Reference proteome</keyword>
<gene>
    <name evidence="3" type="ORF">UCREL1_10511</name>
</gene>
<evidence type="ECO:0000313" key="3">
    <source>
        <dbReference type="EMBL" id="EMR62555.1"/>
    </source>
</evidence>
<name>M7T7D2_EUTLA</name>
<protein>
    <submittedName>
        <fullName evidence="3">Putative short chain dehydrogenase family protein</fullName>
    </submittedName>
</protein>
<dbReference type="Pfam" id="PF00106">
    <property type="entry name" value="adh_short"/>
    <property type="match status" value="1"/>
</dbReference>
<reference evidence="4" key="1">
    <citation type="journal article" date="2013" name="Genome Announc.">
        <title>Draft genome sequence of the grapevine dieback fungus Eutypa lata UCR-EL1.</title>
        <authorList>
            <person name="Blanco-Ulate B."/>
            <person name="Rolshausen P.E."/>
            <person name="Cantu D."/>
        </authorList>
    </citation>
    <scope>NUCLEOTIDE SEQUENCE [LARGE SCALE GENOMIC DNA]</scope>
    <source>
        <strain evidence="4">UCR-EL1</strain>
    </source>
</reference>
<dbReference type="Gene3D" id="3.40.50.720">
    <property type="entry name" value="NAD(P)-binding Rossmann-like Domain"/>
    <property type="match status" value="1"/>
</dbReference>
<dbReference type="PANTHER" id="PTHR43544:SF32">
    <property type="entry name" value="CHAIN DEHYDROGENASE, PUTATIVE (AFU_ORTHOLOGUE AFUA_5G01530)-RELATED"/>
    <property type="match status" value="1"/>
</dbReference>
<dbReference type="InterPro" id="IPR002347">
    <property type="entry name" value="SDR_fam"/>
</dbReference>
<dbReference type="InterPro" id="IPR051468">
    <property type="entry name" value="Fungal_SecMetab_SDRs"/>
</dbReference>
<dbReference type="AlphaFoldDB" id="M7T7D2"/>
<dbReference type="HOGENOM" id="CLU_010194_9_0_1"/>
<dbReference type="PRINTS" id="PR00081">
    <property type="entry name" value="GDHRDH"/>
</dbReference>
<evidence type="ECO:0000256" key="1">
    <source>
        <dbReference type="ARBA" id="ARBA00006484"/>
    </source>
</evidence>
<dbReference type="Proteomes" id="UP000012174">
    <property type="component" value="Unassembled WGS sequence"/>
</dbReference>
<dbReference type="OrthoDB" id="1933717at2759"/>
<evidence type="ECO:0000256" key="2">
    <source>
        <dbReference type="RuleBase" id="RU000363"/>
    </source>
</evidence>